<sequence>MTINEFIRSALDRVMEHGWTPELIALIASEYRQLIGSNAFNKSPQQSIEPYLNNIFKREIDSGNLLKRNPDIDRFTLERIKPQFRSMLEDRIKANIQLIKLERANSIDVSTARLSGWLMSFNGVQEKLPPAKELPAFQSITRPMREQKSYEHSRRAIDQGHKLIRAIDATIAEQGGAIAAVWHSHKKTAYYDARPEHTAREGEIYIYKNSPAIKNGLVKKGDNPYFEDLPDPPALLINCTCWAKSVYSLNGLYRIAPDRLTKKGLELIGK</sequence>
<evidence type="ECO:0000313" key="1">
    <source>
        <dbReference type="EMBL" id="CAB4132067.1"/>
    </source>
</evidence>
<dbReference type="EMBL" id="LR796257">
    <property type="protein sequence ID" value="CAB4132067.1"/>
    <property type="molecule type" value="Genomic_DNA"/>
</dbReference>
<proteinExistence type="predicted"/>
<reference evidence="1" key="1">
    <citation type="submission" date="2020-04" db="EMBL/GenBank/DDBJ databases">
        <authorList>
            <person name="Chiriac C."/>
            <person name="Salcher M."/>
            <person name="Ghai R."/>
            <person name="Kavagutti S V."/>
        </authorList>
    </citation>
    <scope>NUCLEOTIDE SEQUENCE</scope>
</reference>
<gene>
    <name evidence="1" type="ORF">UFOVP136_28</name>
</gene>
<organism evidence="1">
    <name type="scientific">uncultured Caudovirales phage</name>
    <dbReference type="NCBI Taxonomy" id="2100421"/>
    <lineage>
        <taxon>Viruses</taxon>
        <taxon>Duplodnaviria</taxon>
        <taxon>Heunggongvirae</taxon>
        <taxon>Uroviricota</taxon>
        <taxon>Caudoviricetes</taxon>
        <taxon>Peduoviridae</taxon>
        <taxon>Maltschvirus</taxon>
        <taxon>Maltschvirus maltsch</taxon>
    </lineage>
</organism>
<accession>A0A6J5LG46</accession>
<evidence type="ECO:0008006" key="2">
    <source>
        <dbReference type="Google" id="ProtNLM"/>
    </source>
</evidence>
<protein>
    <recommendedName>
        <fullName evidence="2">Phage head morphogenesis domain-containing protein</fullName>
    </recommendedName>
</protein>
<name>A0A6J5LG46_9CAUD</name>